<proteinExistence type="predicted"/>
<dbReference type="Proteomes" id="UP000451565">
    <property type="component" value="Unassembled WGS sequence"/>
</dbReference>
<feature type="transmembrane region" description="Helical" evidence="1">
    <location>
        <begin position="15"/>
        <end position="34"/>
    </location>
</feature>
<comment type="caution">
    <text evidence="2">The sequence shown here is derived from an EMBL/GenBank/DDBJ whole genome shotgun (WGS) entry which is preliminary data.</text>
</comment>
<name>A0A843YIA4_9BURK</name>
<feature type="transmembrane region" description="Helical" evidence="1">
    <location>
        <begin position="46"/>
        <end position="65"/>
    </location>
</feature>
<organism evidence="2 3">
    <name type="scientific">Glaciimonas soli</name>
    <dbReference type="NCBI Taxonomy" id="2590999"/>
    <lineage>
        <taxon>Bacteria</taxon>
        <taxon>Pseudomonadati</taxon>
        <taxon>Pseudomonadota</taxon>
        <taxon>Betaproteobacteria</taxon>
        <taxon>Burkholderiales</taxon>
        <taxon>Oxalobacteraceae</taxon>
        <taxon>Glaciimonas</taxon>
    </lineage>
</organism>
<keyword evidence="1" id="KW-0472">Membrane</keyword>
<keyword evidence="1" id="KW-0812">Transmembrane</keyword>
<dbReference type="AlphaFoldDB" id="A0A843YIA4"/>
<keyword evidence="3" id="KW-1185">Reference proteome</keyword>
<dbReference type="EMBL" id="WINI01000001">
    <property type="protein sequence ID" value="MQQ99074.1"/>
    <property type="molecule type" value="Genomic_DNA"/>
</dbReference>
<feature type="transmembrane region" description="Helical" evidence="1">
    <location>
        <begin position="125"/>
        <end position="146"/>
    </location>
</feature>
<evidence type="ECO:0000313" key="2">
    <source>
        <dbReference type="EMBL" id="MQQ99074.1"/>
    </source>
</evidence>
<reference evidence="2 3" key="1">
    <citation type="submission" date="2019-10" db="EMBL/GenBank/DDBJ databases">
        <title>Glaciimonas soli sp. nov., a psychrophilic bacterium isolated from the forest soil of a high elevation mountain in Taiwan.</title>
        <authorList>
            <person name="Wang L.-T."/>
            <person name="Shieh W.Y."/>
        </authorList>
    </citation>
    <scope>NUCLEOTIDE SEQUENCE [LARGE SCALE GENOMIC DNA]</scope>
    <source>
        <strain evidence="2 3">GS1</strain>
    </source>
</reference>
<dbReference type="RefSeq" id="WP_153232694.1">
    <property type="nucleotide sequence ID" value="NZ_WINI01000001.1"/>
</dbReference>
<evidence type="ECO:0000256" key="1">
    <source>
        <dbReference type="SAM" id="Phobius"/>
    </source>
</evidence>
<gene>
    <name evidence="2" type="ORF">GEV47_00045</name>
</gene>
<evidence type="ECO:0000313" key="3">
    <source>
        <dbReference type="Proteomes" id="UP000451565"/>
    </source>
</evidence>
<keyword evidence="1" id="KW-1133">Transmembrane helix</keyword>
<accession>A0A843YIA4</accession>
<feature type="transmembrane region" description="Helical" evidence="1">
    <location>
        <begin position="77"/>
        <end position="96"/>
    </location>
</feature>
<sequence>MSVNSGNENGGNNSFVKVVIACVAAFMFFSVWQFSSWFGIDMPTGGEIIIGWIVTTVLAGAILRFGNKYKQIRFKKTWPIILALFWLFFWPALNFWSSKAGPGSVMSHDSSLELTSLNTQWFSTWYTKLGGLVIIAAIWGFVKIFFSRKE</sequence>
<protein>
    <submittedName>
        <fullName evidence="2">Uncharacterized protein</fullName>
    </submittedName>
</protein>